<dbReference type="Gene3D" id="1.25.40.20">
    <property type="entry name" value="Ankyrin repeat-containing domain"/>
    <property type="match status" value="1"/>
</dbReference>
<dbReference type="SUPFAM" id="SSF48403">
    <property type="entry name" value="Ankyrin repeat"/>
    <property type="match status" value="1"/>
</dbReference>
<sequence>MKSWSNYKETYRSEADIFDCVRAGDFKALVTLLSQQVDLDIDAKNHRGYSPLMLAVYHGEADCAEALLRCGADVNSTDAMNNTVLMAAAFKGKLEILQLLIQFGADTGRKNKSNMDTRDWALMFGREQALAYLNGLSPQVDQGSKVKSLLRFINLSLMMLKSRFKPG</sequence>
<feature type="repeat" description="ANK" evidence="3">
    <location>
        <begin position="47"/>
        <end position="79"/>
    </location>
</feature>
<evidence type="ECO:0000313" key="5">
    <source>
        <dbReference type="Proteomes" id="UP000295793"/>
    </source>
</evidence>
<organism evidence="4 5">
    <name type="scientific">Reinekea marinisedimentorum</name>
    <dbReference type="NCBI Taxonomy" id="230495"/>
    <lineage>
        <taxon>Bacteria</taxon>
        <taxon>Pseudomonadati</taxon>
        <taxon>Pseudomonadota</taxon>
        <taxon>Gammaproteobacteria</taxon>
        <taxon>Oceanospirillales</taxon>
        <taxon>Saccharospirillaceae</taxon>
        <taxon>Reinekea</taxon>
    </lineage>
</organism>
<reference evidence="4 5" key="1">
    <citation type="submission" date="2019-03" db="EMBL/GenBank/DDBJ databases">
        <title>Genomic Encyclopedia of Archaeal and Bacterial Type Strains, Phase II (KMG-II): from individual species to whole genera.</title>
        <authorList>
            <person name="Goeker M."/>
        </authorList>
    </citation>
    <scope>NUCLEOTIDE SEQUENCE [LARGE SCALE GENOMIC DNA]</scope>
    <source>
        <strain evidence="4 5">DSM 15388</strain>
    </source>
</reference>
<keyword evidence="5" id="KW-1185">Reference proteome</keyword>
<dbReference type="PROSITE" id="PS50297">
    <property type="entry name" value="ANK_REP_REGION"/>
    <property type="match status" value="2"/>
</dbReference>
<dbReference type="Pfam" id="PF12796">
    <property type="entry name" value="Ank_2"/>
    <property type="match status" value="1"/>
</dbReference>
<dbReference type="InterPro" id="IPR002110">
    <property type="entry name" value="Ankyrin_rpt"/>
</dbReference>
<dbReference type="PROSITE" id="PS50088">
    <property type="entry name" value="ANK_REPEAT"/>
    <property type="match status" value="2"/>
</dbReference>
<proteinExistence type="predicted"/>
<evidence type="ECO:0000256" key="1">
    <source>
        <dbReference type="ARBA" id="ARBA00022737"/>
    </source>
</evidence>
<keyword evidence="1" id="KW-0677">Repeat</keyword>
<comment type="caution">
    <text evidence="4">The sequence shown here is derived from an EMBL/GenBank/DDBJ whole genome shotgun (WGS) entry which is preliminary data.</text>
</comment>
<evidence type="ECO:0000256" key="2">
    <source>
        <dbReference type="ARBA" id="ARBA00023043"/>
    </source>
</evidence>
<keyword evidence="2 3" id="KW-0040">ANK repeat</keyword>
<dbReference type="EMBL" id="SLZR01000003">
    <property type="protein sequence ID" value="TCS42701.1"/>
    <property type="molecule type" value="Genomic_DNA"/>
</dbReference>
<accession>A0A4R3IBP8</accession>
<dbReference type="InterPro" id="IPR036770">
    <property type="entry name" value="Ankyrin_rpt-contain_sf"/>
</dbReference>
<dbReference type="RefSeq" id="WP_165901822.1">
    <property type="nucleotide sequence ID" value="NZ_SLZR01000003.1"/>
</dbReference>
<feature type="repeat" description="ANK" evidence="3">
    <location>
        <begin position="80"/>
        <end position="112"/>
    </location>
</feature>
<gene>
    <name evidence="4" type="ORF">BCF53_103371</name>
</gene>
<dbReference type="SMART" id="SM00248">
    <property type="entry name" value="ANK"/>
    <property type="match status" value="2"/>
</dbReference>
<protein>
    <submittedName>
        <fullName evidence="4">Uncharacterized protein</fullName>
    </submittedName>
</protein>
<dbReference type="AlphaFoldDB" id="A0A4R3IBP8"/>
<name>A0A4R3IBP8_9GAMM</name>
<dbReference type="PANTHER" id="PTHR24201">
    <property type="entry name" value="ANK_REP_REGION DOMAIN-CONTAINING PROTEIN"/>
    <property type="match status" value="1"/>
</dbReference>
<dbReference type="InterPro" id="IPR050776">
    <property type="entry name" value="Ank_Repeat/CDKN_Inhibitor"/>
</dbReference>
<evidence type="ECO:0000313" key="4">
    <source>
        <dbReference type="EMBL" id="TCS42701.1"/>
    </source>
</evidence>
<evidence type="ECO:0000256" key="3">
    <source>
        <dbReference type="PROSITE-ProRule" id="PRU00023"/>
    </source>
</evidence>
<dbReference type="Proteomes" id="UP000295793">
    <property type="component" value="Unassembled WGS sequence"/>
</dbReference>